<dbReference type="EMBL" id="QZEI01000082">
    <property type="protein sequence ID" value="RLV58292.1"/>
    <property type="molecule type" value="Genomic_DNA"/>
</dbReference>
<dbReference type="AlphaFoldDB" id="A0A3L8PW53"/>
<keyword evidence="2" id="KW-1185">Reference proteome</keyword>
<evidence type="ECO:0000313" key="1">
    <source>
        <dbReference type="EMBL" id="RLV58292.1"/>
    </source>
</evidence>
<evidence type="ECO:0000313" key="2">
    <source>
        <dbReference type="Proteomes" id="UP000281474"/>
    </source>
</evidence>
<dbReference type="RefSeq" id="WP_121840397.1">
    <property type="nucleotide sequence ID" value="NZ_ML014831.1"/>
</dbReference>
<sequence length="812" mass="93993">MASVNIDNNDLQVNFSQVDISSLVNQGQRDFISHFPSGQKVKFRAEIQSQTLTTTVPKSWFSTKIPSTLKHKEQQYCRQLKCRLLSYQGENELSVEVIAKSLYEDMDCFLEVLNALSQEKRNQVFKRFLFCRDEEGTKSKETELKLLQREPGREMHVFNTKGNAAKPEQVLFIPHIKHVAEYLYKQPEVYDAIKVHMDANLSAEIYQAIVQHSLYCIVRIEAEPSPEIMKWLPLEYQNNLIERARCSKTISSVAVIKLINCLSEEQYIKHRLSLITVAYKKQLEKPSPEFFDEIKALNISEEWGDYHELYSFLIGQLETNAQEVTGLFCSLPETIKKQHLESFLWLLLKSNYASLINNTRRLVEDCDALAVLLRSSDVHKSLTDDEYRRFSSFIYEVYKLDSAGCCQTIVSSLQHLSHSQIYQLFCKGLALTKHQQLMGLILTSPENLSAENLPKTLLLFQQHDTDREEFKNKLPLVLKHRLIRYFTDNVNSKKQTNVQSKPLLPIELFNDLLRAPLNGSNYVDLLTRIQLLEDYPQEMVLKILVDAFDYVSLHQIDPNSLIRVVKYFVEQYAARQPNFVEQLVVVQDPVCIRAMVDDEFLKLLLTTHAALISPIYRHVKPQTVWKQLQILPAYINEVHQFVLLGLTEPELPIRSVRVGPVTESQGEEYDYDLHNLLQYAKITEGNWSIWKDFIMDKNIPDRHNLLLNLSVRQKHQLWAQIKQDNGTKQNALTALMSCFKSPADRIRFLQGCESQDSAQMQDKIVELAVSKVDFSKSVDQIALSHLQKLLLWLDAQHQQLLKSKIGQYAKEL</sequence>
<organism evidence="1 2">
    <name type="scientific">Parashewanella curva</name>
    <dbReference type="NCBI Taxonomy" id="2338552"/>
    <lineage>
        <taxon>Bacteria</taxon>
        <taxon>Pseudomonadati</taxon>
        <taxon>Pseudomonadota</taxon>
        <taxon>Gammaproteobacteria</taxon>
        <taxon>Alteromonadales</taxon>
        <taxon>Shewanellaceae</taxon>
        <taxon>Parashewanella</taxon>
    </lineage>
</organism>
<accession>A0A3L8PW53</accession>
<dbReference type="OrthoDB" id="9831874at2"/>
<dbReference type="Proteomes" id="UP000281474">
    <property type="component" value="Unassembled WGS sequence"/>
</dbReference>
<gene>
    <name evidence="1" type="ORF">D5018_18095</name>
</gene>
<protein>
    <submittedName>
        <fullName evidence="1">Uncharacterized protein</fullName>
    </submittedName>
</protein>
<proteinExistence type="predicted"/>
<name>A0A3L8PW53_9GAMM</name>
<comment type="caution">
    <text evidence="1">The sequence shown here is derived from an EMBL/GenBank/DDBJ whole genome shotgun (WGS) entry which is preliminary data.</text>
</comment>
<reference evidence="1 2" key="1">
    <citation type="submission" date="2018-09" db="EMBL/GenBank/DDBJ databases">
        <title>Phylogeny of the Shewanellaceae, and recommendation for two new genera, Pseudoshewanella and Parashewanella.</title>
        <authorList>
            <person name="Wang G."/>
        </authorList>
    </citation>
    <scope>NUCLEOTIDE SEQUENCE [LARGE SCALE GENOMIC DNA]</scope>
    <source>
        <strain evidence="1 2">C51</strain>
    </source>
</reference>